<dbReference type="InterPro" id="IPR009000">
    <property type="entry name" value="Transl_B-barrel_sf"/>
</dbReference>
<dbReference type="EMBL" id="LBSV01000014">
    <property type="protein sequence ID" value="KKQ24741.1"/>
    <property type="molecule type" value="Genomic_DNA"/>
</dbReference>
<evidence type="ECO:0008006" key="3">
    <source>
        <dbReference type="Google" id="ProtNLM"/>
    </source>
</evidence>
<gene>
    <name evidence="1" type="ORF">US40_C0014G0026</name>
</gene>
<evidence type="ECO:0000313" key="2">
    <source>
        <dbReference type="Proteomes" id="UP000034917"/>
    </source>
</evidence>
<reference evidence="1 2" key="1">
    <citation type="journal article" date="2015" name="Nature">
        <title>rRNA introns, odd ribosomes, and small enigmatic genomes across a large radiation of phyla.</title>
        <authorList>
            <person name="Brown C.T."/>
            <person name="Hug L.A."/>
            <person name="Thomas B.C."/>
            <person name="Sharon I."/>
            <person name="Castelle C.J."/>
            <person name="Singh A."/>
            <person name="Wilkins M.J."/>
            <person name="Williams K.H."/>
            <person name="Banfield J.F."/>
        </authorList>
    </citation>
    <scope>NUCLEOTIDE SEQUENCE [LARGE SCALE GENOMIC DNA]</scope>
</reference>
<comment type="caution">
    <text evidence="1">The sequence shown here is derived from an EMBL/GenBank/DDBJ whole genome shotgun (WGS) entry which is preliminary data.</text>
</comment>
<sequence length="85" mass="9459">MADKKIGKVSHYYNHLGVAIIEVTAPFAVGDTLKFVRHGDGEELFQQAISSIQEEHKQIENAKKGQSVGVKVDKIVHENVEVFKV</sequence>
<accession>A0A0G0J9E9</accession>
<dbReference type="Gene3D" id="2.40.30.10">
    <property type="entry name" value="Translation factors"/>
    <property type="match status" value="1"/>
</dbReference>
<evidence type="ECO:0000313" key="1">
    <source>
        <dbReference type="EMBL" id="KKQ24741.1"/>
    </source>
</evidence>
<proteinExistence type="predicted"/>
<organism evidence="1 2">
    <name type="scientific">Candidatus Roizmanbacteria bacterium GW2011_GWC2_37_13</name>
    <dbReference type="NCBI Taxonomy" id="1618486"/>
    <lineage>
        <taxon>Bacteria</taxon>
        <taxon>Candidatus Roizmaniibacteriota</taxon>
    </lineage>
</organism>
<dbReference type="Proteomes" id="UP000034917">
    <property type="component" value="Unassembled WGS sequence"/>
</dbReference>
<name>A0A0G0J9E9_9BACT</name>
<dbReference type="SUPFAM" id="SSF50447">
    <property type="entry name" value="Translation proteins"/>
    <property type="match status" value="1"/>
</dbReference>
<dbReference type="AlphaFoldDB" id="A0A0G0J9E9"/>
<protein>
    <recommendedName>
        <fullName evidence="3">Peptidase family U32 C-terminal domain-containing protein</fullName>
    </recommendedName>
</protein>